<feature type="compositionally biased region" description="Basic and acidic residues" evidence="1">
    <location>
        <begin position="144"/>
        <end position="156"/>
    </location>
</feature>
<accession>A0A1I7ZCG8</accession>
<proteinExistence type="predicted"/>
<reference evidence="3" key="1">
    <citation type="submission" date="2016-11" db="UniProtKB">
        <authorList>
            <consortium name="WormBaseParasite"/>
        </authorList>
    </citation>
    <scope>IDENTIFICATION</scope>
</reference>
<organism evidence="2 3">
    <name type="scientific">Steinernema glaseri</name>
    <dbReference type="NCBI Taxonomy" id="37863"/>
    <lineage>
        <taxon>Eukaryota</taxon>
        <taxon>Metazoa</taxon>
        <taxon>Ecdysozoa</taxon>
        <taxon>Nematoda</taxon>
        <taxon>Chromadorea</taxon>
        <taxon>Rhabditida</taxon>
        <taxon>Tylenchina</taxon>
        <taxon>Panagrolaimomorpha</taxon>
        <taxon>Strongyloidoidea</taxon>
        <taxon>Steinernematidae</taxon>
        <taxon>Steinernema</taxon>
    </lineage>
</organism>
<dbReference type="AlphaFoldDB" id="A0A1I7ZCG8"/>
<evidence type="ECO:0000313" key="3">
    <source>
        <dbReference type="WBParaSite" id="L893_g25010.t1"/>
    </source>
</evidence>
<dbReference type="Proteomes" id="UP000095287">
    <property type="component" value="Unplaced"/>
</dbReference>
<feature type="region of interest" description="Disordered" evidence="1">
    <location>
        <begin position="130"/>
        <end position="156"/>
    </location>
</feature>
<evidence type="ECO:0000313" key="2">
    <source>
        <dbReference type="Proteomes" id="UP000095287"/>
    </source>
</evidence>
<dbReference type="WBParaSite" id="L893_g25010.t1">
    <property type="protein sequence ID" value="L893_g25010.t1"/>
    <property type="gene ID" value="L893_g25010"/>
</dbReference>
<keyword evidence="2" id="KW-1185">Reference proteome</keyword>
<evidence type="ECO:0000256" key="1">
    <source>
        <dbReference type="SAM" id="MobiDB-lite"/>
    </source>
</evidence>
<name>A0A1I7ZCG8_9BILA</name>
<sequence>MLPIRTQLYTFCVILPNAITASALLRYLPLRSKDNNQELVNRQNAKWLQTAAHHFQKLQNLIAPVQIPQAMINLSELHSFGSENNRPDLSAIRPCRTRRRSEGAGRETPSSFSHGFADMCPLRTARRLGIPGQCHGHGQRGSFRKGEQKEEDQKRISARKDMCENVGVKRVKAEILFRENMDIRLTRSEGGVVVRDWRLSSRLTKGEAAVTLFYRMLAILLVKFDL</sequence>
<protein>
    <submittedName>
        <fullName evidence="3">Uncharacterized protein</fullName>
    </submittedName>
</protein>